<dbReference type="PANTHER" id="PTHR34293">
    <property type="entry name" value="HTH-TYPE TRANSCRIPTIONAL REGULATOR TRMBL2"/>
    <property type="match status" value="1"/>
</dbReference>
<keyword evidence="3" id="KW-1185">Reference proteome</keyword>
<evidence type="ECO:0000313" key="2">
    <source>
        <dbReference type="EMBL" id="MCH1626888.1"/>
    </source>
</evidence>
<sequence length="262" mass="30169">MIAELRKIGMSDLEARCYLTLHEETNLSGYEVAKRVSVSRTNVYAALRSLTDKGICRVIETEPILYDAVPIDQLIKLMKSDFEQTSKNLLEQLKPTPQISNSFYSWRGTEEIQLAIRRLIANAKKTIVVDIWSEDLHWVEGSLLEAEKLGVSITVVSIGEAYTTLKNVISHHRSEYWNEFKSRKFSILCDFESALLGSFGESYKLTAIETNHPSLIELLQNGFYHDLVMETIVHDFKDEIVKKYGENYETILLPFKEYFNEN</sequence>
<feature type="domain" description="Transcription regulator TrmB N-terminal" evidence="1">
    <location>
        <begin position="5"/>
        <end position="71"/>
    </location>
</feature>
<dbReference type="PANTHER" id="PTHR34293:SF1">
    <property type="entry name" value="HTH-TYPE TRANSCRIPTIONAL REGULATOR TRMBL2"/>
    <property type="match status" value="1"/>
</dbReference>
<evidence type="ECO:0000313" key="3">
    <source>
        <dbReference type="Proteomes" id="UP001431131"/>
    </source>
</evidence>
<comment type="caution">
    <text evidence="2">The sequence shown here is derived from an EMBL/GenBank/DDBJ whole genome shotgun (WGS) entry which is preliminary data.</text>
</comment>
<dbReference type="EMBL" id="JAKTTI010000029">
    <property type="protein sequence ID" value="MCH1626888.1"/>
    <property type="molecule type" value="Genomic_DNA"/>
</dbReference>
<dbReference type="InterPro" id="IPR002831">
    <property type="entry name" value="Tscrpt_reg_TrmB_N"/>
</dbReference>
<dbReference type="AlphaFoldDB" id="A0AAW5E2T0"/>
<organism evidence="2 3">
    <name type="scientific">Fredinandcohnia quinoae</name>
    <dbReference type="NCBI Taxonomy" id="2918902"/>
    <lineage>
        <taxon>Bacteria</taxon>
        <taxon>Bacillati</taxon>
        <taxon>Bacillota</taxon>
        <taxon>Bacilli</taxon>
        <taxon>Bacillales</taxon>
        <taxon>Bacillaceae</taxon>
        <taxon>Fredinandcohnia</taxon>
    </lineage>
</organism>
<name>A0AAW5E2T0_9BACI</name>
<dbReference type="InterPro" id="IPR051797">
    <property type="entry name" value="TrmB-like"/>
</dbReference>
<dbReference type="InterPro" id="IPR036390">
    <property type="entry name" value="WH_DNA-bd_sf"/>
</dbReference>
<reference evidence="2" key="1">
    <citation type="submission" date="2022-02" db="EMBL/GenBank/DDBJ databases">
        <title>Fredinandcohnia quinoae sp. nov. isolated from Chenopodium quinoa seeds.</title>
        <authorList>
            <person name="Saati-Santamaria Z."/>
            <person name="Flores-Felix J.D."/>
            <person name="Igual J.M."/>
            <person name="Velazquez E."/>
            <person name="Garcia-Fraile P."/>
            <person name="Martinez-Molina E."/>
        </authorList>
    </citation>
    <scope>NUCLEOTIDE SEQUENCE</scope>
    <source>
        <strain evidence="2">SECRCQ15</strain>
    </source>
</reference>
<accession>A0AAW5E2T0</accession>
<gene>
    <name evidence="2" type="ORF">MJG50_16250</name>
</gene>
<dbReference type="SUPFAM" id="SSF46785">
    <property type="entry name" value="Winged helix' DNA-binding domain"/>
    <property type="match status" value="1"/>
</dbReference>
<dbReference type="RefSeq" id="WP_240256806.1">
    <property type="nucleotide sequence ID" value="NZ_JAKTTI010000029.1"/>
</dbReference>
<dbReference type="Gene3D" id="1.10.10.10">
    <property type="entry name" value="Winged helix-like DNA-binding domain superfamily/Winged helix DNA-binding domain"/>
    <property type="match status" value="1"/>
</dbReference>
<dbReference type="CDD" id="cd09124">
    <property type="entry name" value="PLDc_like_TrmB_middle"/>
    <property type="match status" value="1"/>
</dbReference>
<proteinExistence type="predicted"/>
<dbReference type="Proteomes" id="UP001431131">
    <property type="component" value="Unassembled WGS sequence"/>
</dbReference>
<evidence type="ECO:0000259" key="1">
    <source>
        <dbReference type="Pfam" id="PF01978"/>
    </source>
</evidence>
<protein>
    <submittedName>
        <fullName evidence="2">TrmB family transcriptional regulator</fullName>
    </submittedName>
</protein>
<dbReference type="InterPro" id="IPR036388">
    <property type="entry name" value="WH-like_DNA-bd_sf"/>
</dbReference>
<dbReference type="Pfam" id="PF01978">
    <property type="entry name" value="TrmB"/>
    <property type="match status" value="1"/>
</dbReference>